<dbReference type="SMART" id="SM00220">
    <property type="entry name" value="S_TKc"/>
    <property type="match status" value="1"/>
</dbReference>
<keyword evidence="2" id="KW-0418">Kinase</keyword>
<dbReference type="SUPFAM" id="SSF56112">
    <property type="entry name" value="Protein kinase-like (PK-like)"/>
    <property type="match status" value="1"/>
</dbReference>
<keyword evidence="3" id="KW-1185">Reference proteome</keyword>
<name>A0A8H6KTV8_9PEZI</name>
<dbReference type="PROSITE" id="PS50011">
    <property type="entry name" value="PROTEIN_KINASE_DOM"/>
    <property type="match status" value="1"/>
</dbReference>
<dbReference type="GO" id="GO:0005524">
    <property type="term" value="F:ATP binding"/>
    <property type="evidence" value="ECO:0007669"/>
    <property type="project" value="InterPro"/>
</dbReference>
<dbReference type="PANTHER" id="PTHR24347">
    <property type="entry name" value="SERINE/THREONINE-PROTEIN KINASE"/>
    <property type="match status" value="1"/>
</dbReference>
<proteinExistence type="predicted"/>
<sequence>MEDIGHGSAQDAQQHLDTATPDRLASKGYWPDKCGHDHPVTAFFQASCSYKHNEVGGENSTFIQLLRWTGDQREELEKMVEEEMSLSEEAAFEQHVVRYRDYVPGTSLLITERLPYSFVMPEATTLTDEDFLNMAWHALQALASLHSRGVVHGDICPRNIIYFPGATDDDDGTYKLLGHGLVPKVAGHEEALGALYTAPELRGKPYKPTFQSDVWMLGVTLFTFHQFGFKARDETLSKSGIEELVEQLSNGNYDRHLPKHKEIGCASEYANNHTTLENLLRGLLAQQPRKRASAMAALDGFASEMFPVKKKAAMVPVNKAIKAAKEEEVRDRTLAGKVFGRMKRFWDWLLLLGVALMFAFK</sequence>
<keyword evidence="2" id="KW-0808">Transferase</keyword>
<dbReference type="InterPro" id="IPR000719">
    <property type="entry name" value="Prot_kinase_dom"/>
</dbReference>
<dbReference type="InterPro" id="IPR011009">
    <property type="entry name" value="Kinase-like_dom_sf"/>
</dbReference>
<evidence type="ECO:0000313" key="3">
    <source>
        <dbReference type="Proteomes" id="UP000639643"/>
    </source>
</evidence>
<comment type="caution">
    <text evidence="2">The sequence shown here is derived from an EMBL/GenBank/DDBJ whole genome shotgun (WGS) entry which is preliminary data.</text>
</comment>
<organism evidence="2 3">
    <name type="scientific">Colletotrichum musicola</name>
    <dbReference type="NCBI Taxonomy" id="2175873"/>
    <lineage>
        <taxon>Eukaryota</taxon>
        <taxon>Fungi</taxon>
        <taxon>Dikarya</taxon>
        <taxon>Ascomycota</taxon>
        <taxon>Pezizomycotina</taxon>
        <taxon>Sordariomycetes</taxon>
        <taxon>Hypocreomycetidae</taxon>
        <taxon>Glomerellales</taxon>
        <taxon>Glomerellaceae</taxon>
        <taxon>Colletotrichum</taxon>
        <taxon>Colletotrichum orchidearum species complex</taxon>
    </lineage>
</organism>
<dbReference type="Pfam" id="PF00069">
    <property type="entry name" value="Pkinase"/>
    <property type="match status" value="1"/>
</dbReference>
<dbReference type="Proteomes" id="UP000639643">
    <property type="component" value="Unassembled WGS sequence"/>
</dbReference>
<reference evidence="2" key="1">
    <citation type="journal article" date="2020" name="Phytopathology">
        <title>Genome Sequence Resources of Colletotrichum truncatum, C. plurivorum, C. musicola, and C. sojae: Four Species Pathogenic to Soybean (Glycine max).</title>
        <authorList>
            <person name="Rogerio F."/>
            <person name="Boufleur T.R."/>
            <person name="Ciampi-Guillardi M."/>
            <person name="Sukno S.A."/>
            <person name="Thon M.R."/>
            <person name="Massola Junior N.S."/>
            <person name="Baroncelli R."/>
        </authorList>
    </citation>
    <scope>NUCLEOTIDE SEQUENCE</scope>
    <source>
        <strain evidence="2">LFN0074</strain>
    </source>
</reference>
<feature type="domain" description="Protein kinase" evidence="1">
    <location>
        <begin position="1"/>
        <end position="306"/>
    </location>
</feature>
<gene>
    <name evidence="2" type="ORF">CMUS01_04977</name>
</gene>
<dbReference type="EMBL" id="WIGM01000141">
    <property type="protein sequence ID" value="KAF6837552.1"/>
    <property type="molecule type" value="Genomic_DNA"/>
</dbReference>
<dbReference type="GO" id="GO:0004672">
    <property type="term" value="F:protein kinase activity"/>
    <property type="evidence" value="ECO:0007669"/>
    <property type="project" value="InterPro"/>
</dbReference>
<evidence type="ECO:0000313" key="2">
    <source>
        <dbReference type="EMBL" id="KAF6837552.1"/>
    </source>
</evidence>
<accession>A0A8H6KTV8</accession>
<evidence type="ECO:0000259" key="1">
    <source>
        <dbReference type="PROSITE" id="PS50011"/>
    </source>
</evidence>
<dbReference type="AlphaFoldDB" id="A0A8H6KTV8"/>
<protein>
    <submittedName>
        <fullName evidence="2">CAMK family protein kinase</fullName>
    </submittedName>
</protein>
<dbReference type="OrthoDB" id="10252171at2759"/>
<dbReference type="Gene3D" id="1.10.510.10">
    <property type="entry name" value="Transferase(Phosphotransferase) domain 1"/>
    <property type="match status" value="1"/>
</dbReference>